<comment type="caution">
    <text evidence="4">The sequence shown here is derived from an EMBL/GenBank/DDBJ whole genome shotgun (WGS) entry which is preliminary data.</text>
</comment>
<dbReference type="InterPro" id="IPR057027">
    <property type="entry name" value="TPR_mt"/>
</dbReference>
<dbReference type="EMBL" id="JAVFKD010000001">
    <property type="protein sequence ID" value="KAK5998242.1"/>
    <property type="molecule type" value="Genomic_DNA"/>
</dbReference>
<dbReference type="PANTHER" id="PTHR47447">
    <property type="entry name" value="OS03G0856100 PROTEIN"/>
    <property type="match status" value="1"/>
</dbReference>
<evidence type="ECO:0000256" key="1">
    <source>
        <dbReference type="ARBA" id="ARBA00022737"/>
    </source>
</evidence>
<evidence type="ECO:0000313" key="5">
    <source>
        <dbReference type="Proteomes" id="UP001338125"/>
    </source>
</evidence>
<dbReference type="Proteomes" id="UP001338125">
    <property type="component" value="Unassembled WGS sequence"/>
</dbReference>
<keyword evidence="5" id="KW-1185">Reference proteome</keyword>
<reference evidence="4 5" key="1">
    <citation type="submission" date="2024-01" db="EMBL/GenBank/DDBJ databases">
        <title>Complete genome of Cladobotryum mycophilum ATHUM6906.</title>
        <authorList>
            <person name="Christinaki A.C."/>
            <person name="Myridakis A.I."/>
            <person name="Kouvelis V.N."/>
        </authorList>
    </citation>
    <scope>NUCLEOTIDE SEQUENCE [LARGE SCALE GENOMIC DNA]</scope>
    <source>
        <strain evidence="4 5">ATHUM6906</strain>
    </source>
</reference>
<evidence type="ECO:0000259" key="3">
    <source>
        <dbReference type="Pfam" id="PF23276"/>
    </source>
</evidence>
<dbReference type="PANTHER" id="PTHR47447:SF23">
    <property type="entry name" value="PENTACOTRIPEPTIDE-REPEAT REGION OF PRORP DOMAIN-CONTAINING PROTEIN"/>
    <property type="match status" value="1"/>
</dbReference>
<dbReference type="Pfam" id="PF23276">
    <property type="entry name" value="TPR_24"/>
    <property type="match status" value="1"/>
</dbReference>
<keyword evidence="1" id="KW-0677">Repeat</keyword>
<dbReference type="Gene3D" id="1.25.40.10">
    <property type="entry name" value="Tetratricopeptide repeat domain"/>
    <property type="match status" value="2"/>
</dbReference>
<organism evidence="4 5">
    <name type="scientific">Cladobotryum mycophilum</name>
    <dbReference type="NCBI Taxonomy" id="491253"/>
    <lineage>
        <taxon>Eukaryota</taxon>
        <taxon>Fungi</taxon>
        <taxon>Dikarya</taxon>
        <taxon>Ascomycota</taxon>
        <taxon>Pezizomycotina</taxon>
        <taxon>Sordariomycetes</taxon>
        <taxon>Hypocreomycetidae</taxon>
        <taxon>Hypocreales</taxon>
        <taxon>Hypocreaceae</taxon>
        <taxon>Cladobotryum</taxon>
    </lineage>
</organism>
<gene>
    <name evidence="4" type="ORF">PT974_00616</name>
</gene>
<evidence type="ECO:0000313" key="4">
    <source>
        <dbReference type="EMBL" id="KAK5998242.1"/>
    </source>
</evidence>
<evidence type="ECO:0000256" key="2">
    <source>
        <dbReference type="SAM" id="MobiDB-lite"/>
    </source>
</evidence>
<name>A0ABR0T1J9_9HYPO</name>
<accession>A0ABR0T1J9</accession>
<feature type="compositionally biased region" description="Basic and acidic residues" evidence="2">
    <location>
        <begin position="82"/>
        <end position="92"/>
    </location>
</feature>
<dbReference type="InterPro" id="IPR011990">
    <property type="entry name" value="TPR-like_helical_dom_sf"/>
</dbReference>
<proteinExistence type="predicted"/>
<feature type="region of interest" description="Disordered" evidence="2">
    <location>
        <begin position="46"/>
        <end position="92"/>
    </location>
</feature>
<sequence length="596" mass="67471">MQRSQLLYDGLWRCLCPAFDRFSLLRAAQRHSLVLHPLHRPAKRRRITDADSIQNSRQYGTEAVSAAAATKRQWNHLPPNRPHTEQDDGQAKKGTWDQRLLTPTPPNEATLKASSVDDIITALVALRDARKWKPNSQTIDQHQRIIQLVQHLVAFRGQPPSLFIYECMADAMADPQGSVDGLRRLLDDMATQGMKPTATFCRSALEALMNHPEYVFRQEILDIMQEYWFTVDAPAKQSHIIGLLRDEQYELAYTRLTDMIQKGARIDPWVYDIFILVFGKLGFLDEMLALLYHRKGIKTDDAIVDSLLYYVLDVCSRAYHHTGTTFAWNAVVRNSRLQPSDGIVENVVATAARNGDAQLATEAFELLSGRTRTQEHHYEAVVDAFAASGDLPAAFHILGIMKQNGIRVSRVQMGSIRKALKERPDLIRGQSWRPEKWPAKKDEKAMDLYRDVPSLCNGELPNSGMIQDLVIHSTDPSTSQILLKEYAERFSEKDDPARGPTTYGALITASAAVGEMDLAFRFAKQAMGAGVTKWHMKWIKALVEKAVESEDGRIWPIVDELSQGGDDELSKMVKKMLQRERIAKLAAEWREKTGRR</sequence>
<protein>
    <recommendedName>
        <fullName evidence="3">Pentatricopeptide repeat-containing protein-mitochondrial domain-containing protein</fullName>
    </recommendedName>
</protein>
<feature type="domain" description="Pentatricopeptide repeat-containing protein-mitochondrial" evidence="3">
    <location>
        <begin position="341"/>
        <end position="428"/>
    </location>
</feature>